<proteinExistence type="predicted"/>
<reference evidence="2 3" key="1">
    <citation type="submission" date="2024-04" db="EMBL/GenBank/DDBJ databases">
        <title>WGS of bacteria from Torrens River.</title>
        <authorList>
            <person name="Wyrsch E.R."/>
            <person name="Drigo B."/>
        </authorList>
    </citation>
    <scope>NUCLEOTIDE SEQUENCE [LARGE SCALE GENOMIC DNA]</scope>
    <source>
        <strain evidence="2 3">TWI391</strain>
    </source>
</reference>
<dbReference type="EMBL" id="JBDJNQ010000003">
    <property type="protein sequence ID" value="MEN5377374.1"/>
    <property type="molecule type" value="Genomic_DNA"/>
</dbReference>
<name>A0ABV0BS73_9SPHI</name>
<dbReference type="Proteomes" id="UP001409291">
    <property type="component" value="Unassembled WGS sequence"/>
</dbReference>
<gene>
    <name evidence="2" type="ORF">ABE541_08895</name>
</gene>
<keyword evidence="1" id="KW-0472">Membrane</keyword>
<comment type="caution">
    <text evidence="2">The sequence shown here is derived from an EMBL/GenBank/DDBJ whole genome shotgun (WGS) entry which is preliminary data.</text>
</comment>
<keyword evidence="1" id="KW-1133">Transmembrane helix</keyword>
<organism evidence="2 3">
    <name type="scientific">Sphingobacterium kitahiroshimense</name>
    <dbReference type="NCBI Taxonomy" id="470446"/>
    <lineage>
        <taxon>Bacteria</taxon>
        <taxon>Pseudomonadati</taxon>
        <taxon>Bacteroidota</taxon>
        <taxon>Sphingobacteriia</taxon>
        <taxon>Sphingobacteriales</taxon>
        <taxon>Sphingobacteriaceae</taxon>
        <taxon>Sphingobacterium</taxon>
    </lineage>
</organism>
<dbReference type="RefSeq" id="WP_183916290.1">
    <property type="nucleotide sequence ID" value="NZ_JBDJLH010000004.1"/>
</dbReference>
<keyword evidence="1" id="KW-0812">Transmembrane</keyword>
<evidence type="ECO:0000313" key="3">
    <source>
        <dbReference type="Proteomes" id="UP001409291"/>
    </source>
</evidence>
<feature type="transmembrane region" description="Helical" evidence="1">
    <location>
        <begin position="75"/>
        <end position="93"/>
    </location>
</feature>
<accession>A0ABV0BS73</accession>
<evidence type="ECO:0000313" key="2">
    <source>
        <dbReference type="EMBL" id="MEN5377374.1"/>
    </source>
</evidence>
<evidence type="ECO:0000256" key="1">
    <source>
        <dbReference type="SAM" id="Phobius"/>
    </source>
</evidence>
<evidence type="ECO:0008006" key="4">
    <source>
        <dbReference type="Google" id="ProtNLM"/>
    </source>
</evidence>
<keyword evidence="3" id="KW-1185">Reference proteome</keyword>
<protein>
    <recommendedName>
        <fullName evidence="4">FecR protein domain-containing protein</fullName>
    </recommendedName>
</protein>
<sequence length="212" mass="24396">MKVDQKLIEKYHLNQCTPEERILVEEWLVDDNLDFSPLSLPQIDKSHIQSQIWENIAANIIEPAPIKVDNNRKRLIRYISIAASIVILFGLFICKNNIDKEVSYAIFDNSTSANSKYFEKNSYELILGKHAIAKINVETGEFFSMGTMVIIPKKDFEFSFTGTREKKELKNGETYFILNSKNTGKQIILSQSELTFLAPTIQNQLKLQFNII</sequence>